<dbReference type="InterPro" id="IPR012349">
    <property type="entry name" value="Split_barrel_FMN-bd"/>
</dbReference>
<evidence type="ECO:0000313" key="3">
    <source>
        <dbReference type="EMBL" id="KUN65780.1"/>
    </source>
</evidence>
<name>A0A101S1T2_9ACTN</name>
<dbReference type="SUPFAM" id="SSF50475">
    <property type="entry name" value="FMN-binding split barrel"/>
    <property type="match status" value="1"/>
</dbReference>
<accession>A0A101S1T2</accession>
<feature type="domain" description="HTH cro/C1-type" evidence="2">
    <location>
        <begin position="25"/>
        <end position="80"/>
    </location>
</feature>
<feature type="compositionally biased region" description="Low complexity" evidence="1">
    <location>
        <begin position="1"/>
        <end position="19"/>
    </location>
</feature>
<dbReference type="GO" id="GO:0003677">
    <property type="term" value="F:DNA binding"/>
    <property type="evidence" value="ECO:0007669"/>
    <property type="project" value="UniProtKB-KW"/>
</dbReference>
<organism evidence="3 4">
    <name type="scientific">Streptomyces griseorubiginosus</name>
    <dbReference type="NCBI Taxonomy" id="67304"/>
    <lineage>
        <taxon>Bacteria</taxon>
        <taxon>Bacillati</taxon>
        <taxon>Actinomycetota</taxon>
        <taxon>Actinomycetes</taxon>
        <taxon>Kitasatosporales</taxon>
        <taxon>Streptomycetaceae</taxon>
        <taxon>Streptomyces</taxon>
    </lineage>
</organism>
<feature type="region of interest" description="Disordered" evidence="1">
    <location>
        <begin position="1"/>
        <end position="22"/>
    </location>
</feature>
<gene>
    <name evidence="3" type="ORF">AQJ54_18850</name>
</gene>
<dbReference type="AlphaFoldDB" id="A0A101S1T2"/>
<proteinExistence type="predicted"/>
<reference evidence="3 4" key="1">
    <citation type="submission" date="2015-10" db="EMBL/GenBank/DDBJ databases">
        <title>Draft genome sequence of Streptomyces griseorubiginosus DSM 40469, type strain for the species Streptomyces griseorubiginosus.</title>
        <authorList>
            <person name="Ruckert C."/>
            <person name="Winkler A."/>
            <person name="Kalinowski J."/>
            <person name="Kampfer P."/>
            <person name="Glaeser S."/>
        </authorList>
    </citation>
    <scope>NUCLEOTIDE SEQUENCE [LARGE SCALE GENOMIC DNA]</scope>
    <source>
        <strain evidence="3 4">DSM 40469</strain>
    </source>
</reference>
<dbReference type="Pfam" id="PF12900">
    <property type="entry name" value="Pyridox_ox_2"/>
    <property type="match status" value="1"/>
</dbReference>
<dbReference type="InterPro" id="IPR024747">
    <property type="entry name" value="Pyridox_Oxase-rel"/>
</dbReference>
<dbReference type="InterPro" id="IPR001387">
    <property type="entry name" value="Cro/C1-type_HTH"/>
</dbReference>
<dbReference type="InterPro" id="IPR010982">
    <property type="entry name" value="Lambda_DNA-bd_dom_sf"/>
</dbReference>
<dbReference type="Gene3D" id="2.30.110.10">
    <property type="entry name" value="Electron Transport, Fmn-binding Protein, Chain A"/>
    <property type="match status" value="1"/>
</dbReference>
<comment type="caution">
    <text evidence="3">The sequence shown here is derived from an EMBL/GenBank/DDBJ whole genome shotgun (WGS) entry which is preliminary data.</text>
</comment>
<dbReference type="EMBL" id="LMWV01000016">
    <property type="protein sequence ID" value="KUN65780.1"/>
    <property type="molecule type" value="Genomic_DNA"/>
</dbReference>
<dbReference type="Gene3D" id="1.10.260.40">
    <property type="entry name" value="lambda repressor-like DNA-binding domains"/>
    <property type="match status" value="1"/>
</dbReference>
<dbReference type="CDD" id="cd00093">
    <property type="entry name" value="HTH_XRE"/>
    <property type="match status" value="1"/>
</dbReference>
<keyword evidence="4" id="KW-1185">Reference proteome</keyword>
<sequence>MREHASAGAAQPATGQGASDLGRRLAGRRGELGLTRQEVADRAGMDTGYLRYLEEAPAAAPGVGTLLRLADALDTGVTVLTGGDVDLPPGRGRASRTAVSVELGTDECWERLSTHGVGRLGLITAEGVTILPVNYSVVDRVIVFRTAPDSLPGTVPGEQVAFEADHMDEVLRHGWSVLVRGLAREVTRPDEVRRLTERAYSEPWAGGRRDLWVRLDPVEITGRLIRERPPSG</sequence>
<dbReference type="SUPFAM" id="SSF47413">
    <property type="entry name" value="lambda repressor-like DNA-binding domains"/>
    <property type="match status" value="1"/>
</dbReference>
<dbReference type="PROSITE" id="PS50943">
    <property type="entry name" value="HTH_CROC1"/>
    <property type="match status" value="1"/>
</dbReference>
<dbReference type="Proteomes" id="UP000054375">
    <property type="component" value="Unassembled WGS sequence"/>
</dbReference>
<protein>
    <submittedName>
        <fullName evidence="3">DNA-binding protein</fullName>
    </submittedName>
</protein>
<evidence type="ECO:0000259" key="2">
    <source>
        <dbReference type="PROSITE" id="PS50943"/>
    </source>
</evidence>
<evidence type="ECO:0000256" key="1">
    <source>
        <dbReference type="SAM" id="MobiDB-lite"/>
    </source>
</evidence>
<keyword evidence="3" id="KW-0238">DNA-binding</keyword>
<dbReference type="Pfam" id="PF13560">
    <property type="entry name" value="HTH_31"/>
    <property type="match status" value="1"/>
</dbReference>
<evidence type="ECO:0000313" key="4">
    <source>
        <dbReference type="Proteomes" id="UP000054375"/>
    </source>
</evidence>
<dbReference type="RefSeq" id="WP_062238782.1">
    <property type="nucleotide sequence ID" value="NZ_JBIATL010000009.1"/>
</dbReference>
<dbReference type="SMART" id="SM00530">
    <property type="entry name" value="HTH_XRE"/>
    <property type="match status" value="1"/>
</dbReference>